<dbReference type="InterPro" id="IPR011765">
    <property type="entry name" value="Pept_M16_N"/>
</dbReference>
<dbReference type="PANTHER" id="PTHR43690">
    <property type="entry name" value="NARDILYSIN"/>
    <property type="match status" value="1"/>
</dbReference>
<dbReference type="STRING" id="683125.SAMN05660206_101395"/>
<evidence type="ECO:0000259" key="7">
    <source>
        <dbReference type="Pfam" id="PF00675"/>
    </source>
</evidence>
<dbReference type="Pfam" id="PF05193">
    <property type="entry name" value="Peptidase_M16_C"/>
    <property type="match status" value="2"/>
</dbReference>
<organism evidence="9 10">
    <name type="scientific">Sphingobacterium wenxiniae</name>
    <dbReference type="NCBI Taxonomy" id="683125"/>
    <lineage>
        <taxon>Bacteria</taxon>
        <taxon>Pseudomonadati</taxon>
        <taxon>Bacteroidota</taxon>
        <taxon>Sphingobacteriia</taxon>
        <taxon>Sphingobacteriales</taxon>
        <taxon>Sphingobacteriaceae</taxon>
        <taxon>Sphingobacterium</taxon>
    </lineage>
</organism>
<feature type="domain" description="Peptidase M16 C-terminal" evidence="8">
    <location>
        <begin position="702"/>
        <end position="876"/>
    </location>
</feature>
<evidence type="ECO:0000256" key="3">
    <source>
        <dbReference type="ARBA" id="ARBA00022801"/>
    </source>
</evidence>
<comment type="similarity">
    <text evidence="1">Belongs to the peptidase M16 family.</text>
</comment>
<evidence type="ECO:0000256" key="5">
    <source>
        <dbReference type="ARBA" id="ARBA00023049"/>
    </source>
</evidence>
<keyword evidence="5" id="KW-0482">Metalloprotease</keyword>
<keyword evidence="2 9" id="KW-0645">Protease</keyword>
<dbReference type="Pfam" id="PF00675">
    <property type="entry name" value="Peptidase_M16"/>
    <property type="match status" value="1"/>
</dbReference>
<gene>
    <name evidence="9" type="ORF">SAMN05660206_101395</name>
</gene>
<dbReference type="PANTHER" id="PTHR43690:SF34">
    <property type="entry name" value="ZINC PROTEASE PQQL-LIKE"/>
    <property type="match status" value="1"/>
</dbReference>
<feature type="chain" id="PRO_5011607630" evidence="6">
    <location>
        <begin position="23"/>
        <end position="950"/>
    </location>
</feature>
<dbReference type="RefSeq" id="WP_093363459.1">
    <property type="nucleotide sequence ID" value="NZ_FOZZ01000001.1"/>
</dbReference>
<evidence type="ECO:0000256" key="1">
    <source>
        <dbReference type="ARBA" id="ARBA00007261"/>
    </source>
</evidence>
<protein>
    <submittedName>
        <fullName evidence="9">Zinc protease</fullName>
    </submittedName>
</protein>
<evidence type="ECO:0000256" key="2">
    <source>
        <dbReference type="ARBA" id="ARBA00022670"/>
    </source>
</evidence>
<evidence type="ECO:0000256" key="6">
    <source>
        <dbReference type="SAM" id="SignalP"/>
    </source>
</evidence>
<dbReference type="Gene3D" id="3.30.830.10">
    <property type="entry name" value="Metalloenzyme, LuxS/M16 peptidase-like"/>
    <property type="match status" value="4"/>
</dbReference>
<dbReference type="InterPro" id="IPR011249">
    <property type="entry name" value="Metalloenz_LuxS/M16"/>
</dbReference>
<dbReference type="GO" id="GO:0046872">
    <property type="term" value="F:metal ion binding"/>
    <property type="evidence" value="ECO:0007669"/>
    <property type="project" value="InterPro"/>
</dbReference>
<reference evidence="9 10" key="1">
    <citation type="submission" date="2016-10" db="EMBL/GenBank/DDBJ databases">
        <authorList>
            <person name="de Groot N.N."/>
        </authorList>
    </citation>
    <scope>NUCLEOTIDE SEQUENCE [LARGE SCALE GENOMIC DNA]</scope>
    <source>
        <strain evidence="9 10">DSM 22789</strain>
    </source>
</reference>
<dbReference type="InterPro" id="IPR050626">
    <property type="entry name" value="Peptidase_M16"/>
</dbReference>
<evidence type="ECO:0000259" key="8">
    <source>
        <dbReference type="Pfam" id="PF05193"/>
    </source>
</evidence>
<evidence type="ECO:0000313" key="9">
    <source>
        <dbReference type="EMBL" id="SFS37924.1"/>
    </source>
</evidence>
<dbReference type="AlphaFoldDB" id="A0A1I6PCI7"/>
<feature type="domain" description="Peptidase M16 N-terminal" evidence="7">
    <location>
        <begin position="67"/>
        <end position="186"/>
    </location>
</feature>
<sequence>MKIIKPIALAFLLPTLLQSVEAAPTSMTYEARQVLVQDTISWDAPLPFDNEVKTGKLANGFQYFIRKNVEPKDRVTMYLATKVGSILETESQLGLAHFMEHMNFNGLKHFPKNALVDYLQKAGVRFGSDLNAYTSFDQTVYQLPIPSDDPDLLKNGLQVMRDWAQDALLTDEEIDKERGVVLEEMRGGRGAAQRMRDQYLPVMLNNSLYSNRLPIGTEDVITNFPYDELRKFHQDWYRPDLQALIIVGDVDVEQMENEVKRLFSDMKMPANPPQRVEHKVPLLNKNQFIAVTDPETSYTIGQITIKHPEEKVTTVRDFRKQLSKSVYNNMLNARLSELGQSANPPYIQAMASVGGFLAGLDAFNALFVAKPNEFENGFKALVRELERVQKHGFTSSEFERAVSAIHKNNETAYTERDKKKSDSYVNRYLNYYLEDSPALSNEDNYRLNKQLLPTLTLEEVEDIGKQYYLDSNRDIIIMAPEKEKESLPYEAKALAWLNEVESEQITAYEDKVSDLPLLSNEPVKGAVVENKAIDAIDAKELVLSNGVKVVLKPTTFKNDEILINAYSPGGTSLYSDVDYYSASHAGSLVNSSGVGQLNTIELQKYMTGKNVNISPYLSERSEGLSGYSDKEGLQTAFEMIYGYFTEPRIEDDVFQSTITKNLSMIANRESNPSFVFSKTVMESLYDGNIRRVPISEDGVKQINQQRALEIYKERFADASDFVFTIVGSFTEDEIKPYLEQYVASLPSLKRNEKAIDLGIYEPEKGFERIVHKGQEQKATAVLTYYGDYNYNEVENLNMDALESVLSIKLIERLREDESGVYGTGARASTSKAPKGRYSFTVSFGTSVDKYQPLINSALDEINKVKQNGPVATDLDKFKIEQKRQMELSLKENRFWMSQISGAYQRDEDPTYITRYLQDLDKLTVESVKEVANKYLKEDKLFKFILLPDEK</sequence>
<dbReference type="SUPFAM" id="SSF63411">
    <property type="entry name" value="LuxS/MPP-like metallohydrolase"/>
    <property type="match status" value="4"/>
</dbReference>
<name>A0A1I6PCI7_9SPHI</name>
<evidence type="ECO:0000313" key="10">
    <source>
        <dbReference type="Proteomes" id="UP000198785"/>
    </source>
</evidence>
<feature type="signal peptide" evidence="6">
    <location>
        <begin position="1"/>
        <end position="22"/>
    </location>
</feature>
<dbReference type="EMBL" id="FOZZ01000001">
    <property type="protein sequence ID" value="SFS37924.1"/>
    <property type="molecule type" value="Genomic_DNA"/>
</dbReference>
<keyword evidence="10" id="KW-1185">Reference proteome</keyword>
<feature type="domain" description="Peptidase M16 C-terminal" evidence="8">
    <location>
        <begin position="224"/>
        <end position="404"/>
    </location>
</feature>
<proteinExistence type="inferred from homology"/>
<keyword evidence="3" id="KW-0378">Hydrolase</keyword>
<dbReference type="OrthoDB" id="9811314at2"/>
<evidence type="ECO:0000256" key="4">
    <source>
        <dbReference type="ARBA" id="ARBA00022833"/>
    </source>
</evidence>
<accession>A0A1I6PCI7</accession>
<dbReference type="GO" id="GO:0006508">
    <property type="term" value="P:proteolysis"/>
    <property type="evidence" value="ECO:0007669"/>
    <property type="project" value="UniProtKB-KW"/>
</dbReference>
<keyword evidence="6" id="KW-0732">Signal</keyword>
<keyword evidence="4" id="KW-0862">Zinc</keyword>
<dbReference type="InterPro" id="IPR007863">
    <property type="entry name" value="Peptidase_M16_C"/>
</dbReference>
<dbReference type="GO" id="GO:0008237">
    <property type="term" value="F:metallopeptidase activity"/>
    <property type="evidence" value="ECO:0007669"/>
    <property type="project" value="UniProtKB-KW"/>
</dbReference>
<dbReference type="Proteomes" id="UP000198785">
    <property type="component" value="Unassembled WGS sequence"/>
</dbReference>